<evidence type="ECO:0000313" key="4">
    <source>
        <dbReference type="WBParaSite" id="TTAC_0000407101-mRNA-1"/>
    </source>
</evidence>
<dbReference type="STRING" id="6205.A0A0R3WTI1"/>
<organism evidence="4">
    <name type="scientific">Hydatigena taeniaeformis</name>
    <name type="common">Feline tapeworm</name>
    <name type="synonym">Taenia taeniaeformis</name>
    <dbReference type="NCBI Taxonomy" id="6205"/>
    <lineage>
        <taxon>Eukaryota</taxon>
        <taxon>Metazoa</taxon>
        <taxon>Spiralia</taxon>
        <taxon>Lophotrochozoa</taxon>
        <taxon>Platyhelminthes</taxon>
        <taxon>Cestoda</taxon>
        <taxon>Eucestoda</taxon>
        <taxon>Cyclophyllidea</taxon>
        <taxon>Taeniidae</taxon>
        <taxon>Hydatigera</taxon>
    </lineage>
</organism>
<dbReference type="AlphaFoldDB" id="A0A0R3WTI1"/>
<name>A0A0R3WTI1_HYDTA</name>
<sequence length="262" mass="28306">MDDLKLDDDDSDDEEEFFKGENDSGATDEGYTSSRQRNGKIDEGSSESADGGDDDDDTVTLAPDDDSDEIGADEENEDNEDGEEDAEEEEGEEDEMVRLGLRPKYIKCPEDDEFVAELERMTAEAIMPGAGVPAGPTATVTSTAISGTASLLPSLESLGVGAAAARKAAARSAAAQTQSTAENIIAALESTTPRIATSPLNGDLTGNMVMWSEFKDYLFNLMLMPRIFAPYIRTISWTPLGWFCIDVNILRSTFLKGALVFW</sequence>
<proteinExistence type="predicted"/>
<dbReference type="Proteomes" id="UP000274429">
    <property type="component" value="Unassembled WGS sequence"/>
</dbReference>
<reference evidence="4" key="1">
    <citation type="submission" date="2017-02" db="UniProtKB">
        <authorList>
            <consortium name="WormBaseParasite"/>
        </authorList>
    </citation>
    <scope>IDENTIFICATION</scope>
</reference>
<keyword evidence="3" id="KW-1185">Reference proteome</keyword>
<dbReference type="WBParaSite" id="TTAC_0000407101-mRNA-1">
    <property type="protein sequence ID" value="TTAC_0000407101-mRNA-1"/>
    <property type="gene ID" value="TTAC_0000407101"/>
</dbReference>
<evidence type="ECO:0000313" key="2">
    <source>
        <dbReference type="EMBL" id="VDM24080.1"/>
    </source>
</evidence>
<dbReference type="EMBL" id="UYWX01003576">
    <property type="protein sequence ID" value="VDM24080.1"/>
    <property type="molecule type" value="Genomic_DNA"/>
</dbReference>
<feature type="region of interest" description="Disordered" evidence="1">
    <location>
        <begin position="1"/>
        <end position="97"/>
    </location>
</feature>
<reference evidence="2 3" key="2">
    <citation type="submission" date="2018-11" db="EMBL/GenBank/DDBJ databases">
        <authorList>
            <consortium name="Pathogen Informatics"/>
        </authorList>
    </citation>
    <scope>NUCLEOTIDE SEQUENCE [LARGE SCALE GENOMIC DNA]</scope>
</reference>
<accession>A0A0R3WTI1</accession>
<gene>
    <name evidence="2" type="ORF">TTAC_LOCUS4056</name>
</gene>
<protein>
    <submittedName>
        <fullName evidence="4">Eukaryotic translation initiation factor 3 30 kDa subunit</fullName>
    </submittedName>
</protein>
<feature type="compositionally biased region" description="Acidic residues" evidence="1">
    <location>
        <begin position="50"/>
        <end position="95"/>
    </location>
</feature>
<evidence type="ECO:0000256" key="1">
    <source>
        <dbReference type="SAM" id="MobiDB-lite"/>
    </source>
</evidence>
<feature type="compositionally biased region" description="Acidic residues" evidence="1">
    <location>
        <begin position="1"/>
        <end position="16"/>
    </location>
</feature>
<evidence type="ECO:0000313" key="3">
    <source>
        <dbReference type="Proteomes" id="UP000274429"/>
    </source>
</evidence>